<dbReference type="Proteomes" id="UP000186583">
    <property type="component" value="Unassembled WGS sequence"/>
</dbReference>
<protein>
    <submittedName>
        <fullName evidence="2">Uncharacterized protein</fullName>
    </submittedName>
</protein>
<dbReference type="InterPro" id="IPR029018">
    <property type="entry name" value="Hex-like_dom2"/>
</dbReference>
<comment type="caution">
    <text evidence="2">The sequence shown here is derived from an EMBL/GenBank/DDBJ whole genome shotgun (WGS) entry which is preliminary data.</text>
</comment>
<dbReference type="AlphaFoldDB" id="A0A1Q8RX01"/>
<dbReference type="PANTHER" id="PTHR37842:SF2">
    <property type="entry name" value="GYLCOSYL HYDROLASE 115 C-TERMINAL DOMAIN-CONTAINING PROTEIN"/>
    <property type="match status" value="1"/>
</dbReference>
<reference evidence="2 3" key="1">
    <citation type="submission" date="2016-11" db="EMBL/GenBank/DDBJ databases">
        <title>Draft Genome Assembly of Colletotrichum chlorophyti a pathogen of herbaceous plants.</title>
        <authorList>
            <person name="Gan P."/>
            <person name="Narusaka M."/>
            <person name="Tsushima A."/>
            <person name="Narusaka Y."/>
            <person name="Takano Y."/>
            <person name="Shirasu K."/>
        </authorList>
    </citation>
    <scope>NUCLEOTIDE SEQUENCE [LARGE SCALE GENOMIC DNA]</scope>
    <source>
        <strain evidence="2 3">NTL11</strain>
    </source>
</reference>
<sequence>MLDKKIVTFSSAEDPIGRSLNLVGATIVVDESDPIGVHIAARNLAADFGRVTRSNPNPFAVYKDGQNDTDLGTSNAVIIGCIESSRLLQNLQRDGKLNVESIRGKWESFTTIIVDGPFAGCQKALANFMWPAMWPGYPNPGASFFTDDPDNAKVADDYGIVVSTSHHEPMQRATNEWFAENPDGSWDWLTNKEKITDFFDQGVKRAKGRESYFTLGMRGEYDKGMKTDDPTAVVRDVIRTQRSIIKDVHGGEDSVPQSS</sequence>
<dbReference type="Gene3D" id="3.30.379.10">
    <property type="entry name" value="Chitobiase/beta-hexosaminidase domain 2-like"/>
    <property type="match status" value="1"/>
</dbReference>
<dbReference type="Gene3D" id="3.20.20.520">
    <property type="entry name" value="Glycosyl hydrolase family 115"/>
    <property type="match status" value="1"/>
</dbReference>
<dbReference type="GO" id="GO:0016787">
    <property type="term" value="F:hydrolase activity"/>
    <property type="evidence" value="ECO:0007669"/>
    <property type="project" value="UniProtKB-KW"/>
</dbReference>
<dbReference type="STRING" id="708187.A0A1Q8RX01"/>
<keyword evidence="1" id="KW-0378">Hydrolase</keyword>
<gene>
    <name evidence="2" type="ORF">CCHL11_09481</name>
</gene>
<dbReference type="PANTHER" id="PTHR37842">
    <property type="match status" value="1"/>
</dbReference>
<dbReference type="InterPro" id="IPR031924">
    <property type="entry name" value="GH115"/>
</dbReference>
<dbReference type="EMBL" id="MPGH01000074">
    <property type="protein sequence ID" value="OLN89758.1"/>
    <property type="molecule type" value="Genomic_DNA"/>
</dbReference>
<dbReference type="Pfam" id="PF15979">
    <property type="entry name" value="Glyco_hydro_115"/>
    <property type="match status" value="1"/>
</dbReference>
<accession>A0A1Q8RX01</accession>
<name>A0A1Q8RX01_9PEZI</name>
<organism evidence="2 3">
    <name type="scientific">Colletotrichum chlorophyti</name>
    <dbReference type="NCBI Taxonomy" id="708187"/>
    <lineage>
        <taxon>Eukaryota</taxon>
        <taxon>Fungi</taxon>
        <taxon>Dikarya</taxon>
        <taxon>Ascomycota</taxon>
        <taxon>Pezizomycotina</taxon>
        <taxon>Sordariomycetes</taxon>
        <taxon>Hypocreomycetidae</taxon>
        <taxon>Glomerellales</taxon>
        <taxon>Glomerellaceae</taxon>
        <taxon>Colletotrichum</taxon>
    </lineage>
</organism>
<keyword evidence="3" id="KW-1185">Reference proteome</keyword>
<proteinExistence type="predicted"/>
<evidence type="ECO:0000313" key="3">
    <source>
        <dbReference type="Proteomes" id="UP000186583"/>
    </source>
</evidence>
<dbReference type="OrthoDB" id="4849794at2759"/>
<evidence type="ECO:0000256" key="1">
    <source>
        <dbReference type="ARBA" id="ARBA00022801"/>
    </source>
</evidence>
<evidence type="ECO:0000313" key="2">
    <source>
        <dbReference type="EMBL" id="OLN89758.1"/>
    </source>
</evidence>
<dbReference type="InterPro" id="IPR042301">
    <property type="entry name" value="GH115_sf"/>
</dbReference>